<evidence type="ECO:0000313" key="3">
    <source>
        <dbReference type="EMBL" id="RRN43794.1"/>
    </source>
</evidence>
<dbReference type="InterPro" id="IPR036663">
    <property type="entry name" value="Fumarylacetoacetase_C_sf"/>
</dbReference>
<dbReference type="Pfam" id="PF01557">
    <property type="entry name" value="FAA_hydrolase"/>
    <property type="match status" value="1"/>
</dbReference>
<protein>
    <submittedName>
        <fullName evidence="3">FAA hydrolase family protein</fullName>
    </submittedName>
</protein>
<evidence type="ECO:0000259" key="2">
    <source>
        <dbReference type="Pfam" id="PF01557"/>
    </source>
</evidence>
<evidence type="ECO:0000256" key="1">
    <source>
        <dbReference type="ARBA" id="ARBA00022723"/>
    </source>
</evidence>
<dbReference type="SUPFAM" id="SSF56529">
    <property type="entry name" value="FAH"/>
    <property type="match status" value="1"/>
</dbReference>
<organism evidence="3 4">
    <name type="scientific">Lautropia dentalis</name>
    <dbReference type="NCBI Taxonomy" id="2490857"/>
    <lineage>
        <taxon>Bacteria</taxon>
        <taxon>Pseudomonadati</taxon>
        <taxon>Pseudomonadota</taxon>
        <taxon>Betaproteobacteria</taxon>
        <taxon>Burkholderiales</taxon>
        <taxon>Burkholderiaceae</taxon>
        <taxon>Lautropia</taxon>
    </lineage>
</organism>
<keyword evidence="3" id="KW-0378">Hydrolase</keyword>
<evidence type="ECO:0000313" key="4">
    <source>
        <dbReference type="Proteomes" id="UP000270261"/>
    </source>
</evidence>
<dbReference type="EMBL" id="RRUE01000002">
    <property type="protein sequence ID" value="RRN43794.1"/>
    <property type="molecule type" value="Genomic_DNA"/>
</dbReference>
<dbReference type="RefSeq" id="WP_125095997.1">
    <property type="nucleotide sequence ID" value="NZ_RRUE01000002.1"/>
</dbReference>
<feature type="domain" description="Fumarylacetoacetase-like C-terminal" evidence="2">
    <location>
        <begin position="27"/>
        <end position="230"/>
    </location>
</feature>
<dbReference type="Proteomes" id="UP000270261">
    <property type="component" value="Unassembled WGS sequence"/>
</dbReference>
<comment type="caution">
    <text evidence="3">The sequence shown here is derived from an EMBL/GenBank/DDBJ whole genome shotgun (WGS) entry which is preliminary data.</text>
</comment>
<name>A0A3R8MPW9_9BURK</name>
<dbReference type="PANTHER" id="PTHR11820">
    <property type="entry name" value="ACYLPYRUVASE"/>
    <property type="match status" value="1"/>
</dbReference>
<dbReference type="InterPro" id="IPR011234">
    <property type="entry name" value="Fumarylacetoacetase-like_C"/>
</dbReference>
<reference evidence="3 4" key="1">
    <citation type="submission" date="2018-11" db="EMBL/GenBank/DDBJ databases">
        <title>Genome sequencing of Lautropia sp. KCOM 2505 (= ChDC F240).</title>
        <authorList>
            <person name="Kook J.-K."/>
            <person name="Park S.-N."/>
            <person name="Lim Y.K."/>
        </authorList>
    </citation>
    <scope>NUCLEOTIDE SEQUENCE [LARGE SCALE GENOMIC DNA]</scope>
    <source>
        <strain evidence="3 4">KCOM 2505</strain>
    </source>
</reference>
<dbReference type="GO" id="GO:0046872">
    <property type="term" value="F:metal ion binding"/>
    <property type="evidence" value="ECO:0007669"/>
    <property type="project" value="UniProtKB-KW"/>
</dbReference>
<gene>
    <name evidence="3" type="ORF">EHV23_10285</name>
</gene>
<keyword evidence="4" id="KW-1185">Reference proteome</keyword>
<dbReference type="AlphaFoldDB" id="A0A3R8MPW9"/>
<sequence length="231" mass="24942">MPHVFEPMPVPAVPVHGENATFAVHRVFCVGQNYADHAAEMGASGREAPFFFMKPSSSLVPVGSGREGQVPYPDGTQSLHHEVELVVAIGLQGADIDTSEAADFIYGYAVGLDLTRRDLQAALKEKGRPWEIAKGFEASGPIGPITPRERTGELVRGGIRLDVNGQTRQQGDLGQMIWRVNEIIAHLSRHWMLMPGDLVFTGTPAGVSAIERGDVLSARIDGLEALQVKIV</sequence>
<accession>A0A3R8MPW9</accession>
<proteinExistence type="predicted"/>
<dbReference type="OrthoDB" id="9805307at2"/>
<dbReference type="Gene3D" id="3.90.850.10">
    <property type="entry name" value="Fumarylacetoacetase-like, C-terminal domain"/>
    <property type="match status" value="1"/>
</dbReference>
<dbReference type="GO" id="GO:0018773">
    <property type="term" value="F:acetylpyruvate hydrolase activity"/>
    <property type="evidence" value="ECO:0007669"/>
    <property type="project" value="TreeGrafter"/>
</dbReference>
<dbReference type="PANTHER" id="PTHR11820:SF90">
    <property type="entry name" value="FLUTATHIONE S-TRANSFERASE"/>
    <property type="match status" value="1"/>
</dbReference>
<keyword evidence="1" id="KW-0479">Metal-binding</keyword>